<dbReference type="CDD" id="cd00448">
    <property type="entry name" value="YjgF_YER057c_UK114_family"/>
    <property type="match status" value="1"/>
</dbReference>
<evidence type="ECO:0000313" key="3">
    <source>
        <dbReference type="Proteomes" id="UP001324380"/>
    </source>
</evidence>
<accession>A0ABZ0TPI8</accession>
<evidence type="ECO:0000313" key="2">
    <source>
        <dbReference type="EMBL" id="WPU93649.1"/>
    </source>
</evidence>
<evidence type="ECO:0000256" key="1">
    <source>
        <dbReference type="ARBA" id="ARBA00010552"/>
    </source>
</evidence>
<gene>
    <name evidence="2" type="ORF">SNE25_30490</name>
</gene>
<sequence>MMTIINTNNAPAPIGPYSQATVAGNFVFVSGQIPLNPVTGELITTGITDEAVMVMENIKAILTEAGIGFENVVKTSIFLTDLGNFGQVNDVYGKYFTANFPARETVQVSALPKGVNVEISLIAVK</sequence>
<reference evidence="2 3" key="1">
    <citation type="submission" date="2023-11" db="EMBL/GenBank/DDBJ databases">
        <title>Analysis of the Genomes of Mucilaginibacter gossypii cycad 4 and M. sabulilitoris SNA2: microbes with the potential for plant growth promotion.</title>
        <authorList>
            <person name="Hirsch A.M."/>
            <person name="Humm E."/>
            <person name="Rubbi M."/>
            <person name="Del Vecchio G."/>
            <person name="Ha S.M."/>
            <person name="Pellegrini M."/>
            <person name="Gunsalus R.P."/>
        </authorList>
    </citation>
    <scope>NUCLEOTIDE SEQUENCE [LARGE SCALE GENOMIC DNA]</scope>
    <source>
        <strain evidence="2 3">SNA2</strain>
    </source>
</reference>
<dbReference type="EMBL" id="CP139558">
    <property type="protein sequence ID" value="WPU93649.1"/>
    <property type="molecule type" value="Genomic_DNA"/>
</dbReference>
<organism evidence="2 3">
    <name type="scientific">Mucilaginibacter sabulilitoris</name>
    <dbReference type="NCBI Taxonomy" id="1173583"/>
    <lineage>
        <taxon>Bacteria</taxon>
        <taxon>Pseudomonadati</taxon>
        <taxon>Bacteroidota</taxon>
        <taxon>Sphingobacteriia</taxon>
        <taxon>Sphingobacteriales</taxon>
        <taxon>Sphingobacteriaceae</taxon>
        <taxon>Mucilaginibacter</taxon>
    </lineage>
</organism>
<dbReference type="Gene3D" id="3.30.1330.40">
    <property type="entry name" value="RutC-like"/>
    <property type="match status" value="1"/>
</dbReference>
<dbReference type="Proteomes" id="UP001324380">
    <property type="component" value="Chromosome"/>
</dbReference>
<dbReference type="InterPro" id="IPR006175">
    <property type="entry name" value="YjgF/YER057c/UK114"/>
</dbReference>
<dbReference type="SUPFAM" id="SSF55298">
    <property type="entry name" value="YjgF-like"/>
    <property type="match status" value="1"/>
</dbReference>
<protein>
    <submittedName>
        <fullName evidence="2">RidA family protein</fullName>
    </submittedName>
</protein>
<dbReference type="PANTHER" id="PTHR11803:SF39">
    <property type="entry name" value="2-IMINOBUTANOATE_2-IMINOPROPANOATE DEAMINASE"/>
    <property type="match status" value="1"/>
</dbReference>
<name>A0ABZ0TPI8_9SPHI</name>
<comment type="similarity">
    <text evidence="1">Belongs to the RutC family.</text>
</comment>
<dbReference type="RefSeq" id="WP_321562783.1">
    <property type="nucleotide sequence ID" value="NZ_CP139558.1"/>
</dbReference>
<dbReference type="PANTHER" id="PTHR11803">
    <property type="entry name" value="2-IMINOBUTANOATE/2-IMINOPROPANOATE DEAMINASE RIDA"/>
    <property type="match status" value="1"/>
</dbReference>
<dbReference type="Pfam" id="PF01042">
    <property type="entry name" value="Ribonuc_L-PSP"/>
    <property type="match status" value="1"/>
</dbReference>
<proteinExistence type="inferred from homology"/>
<dbReference type="NCBIfam" id="TIGR00004">
    <property type="entry name" value="Rid family detoxifying hydrolase"/>
    <property type="match status" value="1"/>
</dbReference>
<keyword evidence="3" id="KW-1185">Reference proteome</keyword>
<dbReference type="InterPro" id="IPR035959">
    <property type="entry name" value="RutC-like_sf"/>
</dbReference>
<dbReference type="InterPro" id="IPR006056">
    <property type="entry name" value="RidA"/>
</dbReference>